<dbReference type="Gramene" id="OBART02G16950.1">
    <property type="protein sequence ID" value="OBART02G16950.1"/>
    <property type="gene ID" value="OBART02G16950"/>
</dbReference>
<evidence type="ECO:0000313" key="5">
    <source>
        <dbReference type="EnsemblPlants" id="OBART02G16950.1"/>
    </source>
</evidence>
<dbReference type="PANTHER" id="PTHR34680">
    <property type="entry name" value="EXPRESSED PROTEIN"/>
    <property type="match status" value="1"/>
</dbReference>
<keyword evidence="1" id="KW-0539">Nucleus</keyword>
<feature type="compositionally biased region" description="Pro residues" evidence="3">
    <location>
        <begin position="9"/>
        <end position="20"/>
    </location>
</feature>
<dbReference type="EnsemblPlants" id="OBART02G16950.1">
    <property type="protein sequence ID" value="OBART02G16950.1"/>
    <property type="gene ID" value="OBART02G16950"/>
</dbReference>
<evidence type="ECO:0000256" key="1">
    <source>
        <dbReference type="ARBA" id="ARBA00023242"/>
    </source>
</evidence>
<keyword evidence="6" id="KW-1185">Reference proteome</keyword>
<reference evidence="5" key="1">
    <citation type="journal article" date="2009" name="Rice">
        <title>De Novo Next Generation Sequencing of Plant Genomes.</title>
        <authorList>
            <person name="Rounsley S."/>
            <person name="Marri P.R."/>
            <person name="Yu Y."/>
            <person name="He R."/>
            <person name="Sisneros N."/>
            <person name="Goicoechea J.L."/>
            <person name="Lee S.J."/>
            <person name="Angelova A."/>
            <person name="Kudrna D."/>
            <person name="Luo M."/>
            <person name="Affourtit J."/>
            <person name="Desany B."/>
            <person name="Knight J."/>
            <person name="Niazi F."/>
            <person name="Egholm M."/>
            <person name="Wing R.A."/>
        </authorList>
    </citation>
    <scope>NUCLEOTIDE SEQUENCE [LARGE SCALE GENOMIC DNA]</scope>
    <source>
        <strain evidence="5">cv. IRGC 105608</strain>
    </source>
</reference>
<dbReference type="HOGENOM" id="CLU_058711_0_0_1"/>
<proteinExistence type="predicted"/>
<sequence length="398" mass="44577">MEQRHKPTHPPLSSPIPQIPNPCNFRSCSLTTVPPTEDLIPAMRLRRAATRVLRPAYSTTQAGGPRTSSSNLSSELVMYVLPMHGGGGGLNNPVVDLEGACSLNQSPWDLACELENPNPLENLFDKYLVHIPHRASFTFNNDNDEEMEVYDMIWKQQEGEEMKDLNPSQKEKQDGETKMVNDHMNVEPLVPEEVMLDKGIEDFGEKKASVWYYHKNNCKRWHCQNIVDGPKALCEYHLAKSHSNTPTSVKVATAHSKSCCTITMSHLPKSSFKPTLTGEPSSLRAASASIQKNSQSHKRKAGNGLSEDAYYSYSLFSPFHGKDQDDSSKGRVATIDYQHKGFLQQDNIVLIKERDYNKEYIDVDNLFDDFSIAGDDGQSDKDYFVGGANNPHVKKGKQ</sequence>
<dbReference type="PROSITE" id="PS51667">
    <property type="entry name" value="WRC"/>
    <property type="match status" value="1"/>
</dbReference>
<protein>
    <recommendedName>
        <fullName evidence="4">WRC domain-containing protein</fullName>
    </recommendedName>
</protein>
<evidence type="ECO:0000313" key="6">
    <source>
        <dbReference type="Proteomes" id="UP000026960"/>
    </source>
</evidence>
<reference evidence="5" key="2">
    <citation type="submission" date="2015-03" db="UniProtKB">
        <authorList>
            <consortium name="EnsemblPlants"/>
        </authorList>
    </citation>
    <scope>IDENTIFICATION</scope>
</reference>
<feature type="region of interest" description="Disordered" evidence="3">
    <location>
        <begin position="271"/>
        <end position="302"/>
    </location>
</feature>
<evidence type="ECO:0000256" key="2">
    <source>
        <dbReference type="PROSITE-ProRule" id="PRU01002"/>
    </source>
</evidence>
<feature type="domain" description="WRC" evidence="4">
    <location>
        <begin position="207"/>
        <end position="251"/>
    </location>
</feature>
<evidence type="ECO:0000259" key="4">
    <source>
        <dbReference type="PROSITE" id="PS51667"/>
    </source>
</evidence>
<comment type="caution">
    <text evidence="2">Lacks conserved residue(s) required for the propagation of feature annotation.</text>
</comment>
<name>A0A0D3F594_9ORYZ</name>
<organism evidence="5">
    <name type="scientific">Oryza barthii</name>
    <dbReference type="NCBI Taxonomy" id="65489"/>
    <lineage>
        <taxon>Eukaryota</taxon>
        <taxon>Viridiplantae</taxon>
        <taxon>Streptophyta</taxon>
        <taxon>Embryophyta</taxon>
        <taxon>Tracheophyta</taxon>
        <taxon>Spermatophyta</taxon>
        <taxon>Magnoliopsida</taxon>
        <taxon>Liliopsida</taxon>
        <taxon>Poales</taxon>
        <taxon>Poaceae</taxon>
        <taxon>BOP clade</taxon>
        <taxon>Oryzoideae</taxon>
        <taxon>Oryzeae</taxon>
        <taxon>Oryzinae</taxon>
        <taxon>Oryza</taxon>
    </lineage>
</organism>
<dbReference type="PaxDb" id="65489-OBART02G16950.1"/>
<evidence type="ECO:0000256" key="3">
    <source>
        <dbReference type="SAM" id="MobiDB-lite"/>
    </source>
</evidence>
<feature type="region of interest" description="Disordered" evidence="3">
    <location>
        <begin position="1"/>
        <end position="20"/>
    </location>
</feature>
<dbReference type="PANTHER" id="PTHR34680:SF3">
    <property type="entry name" value="EXPRESSED PROTEIN"/>
    <property type="match status" value="1"/>
</dbReference>
<dbReference type="Proteomes" id="UP000026960">
    <property type="component" value="Chromosome 2"/>
</dbReference>
<dbReference type="AlphaFoldDB" id="A0A0D3F594"/>
<accession>A0A0D3F594</accession>
<dbReference type="InterPro" id="IPR014977">
    <property type="entry name" value="WRC_dom"/>
</dbReference>